<reference evidence="2 3" key="1">
    <citation type="submission" date="2018-10" db="EMBL/GenBank/DDBJ databases">
        <title>Genome assembly for a Yunnan-Guizhou Plateau 3E fish, Anabarilius grahami (Regan), and its evolutionary and genetic applications.</title>
        <authorList>
            <person name="Jiang W."/>
        </authorList>
    </citation>
    <scope>NUCLEOTIDE SEQUENCE [LARGE SCALE GENOMIC DNA]</scope>
    <source>
        <strain evidence="2">AG-KIZ</strain>
        <tissue evidence="2">Muscle</tissue>
    </source>
</reference>
<dbReference type="AlphaFoldDB" id="A0A3N0Y848"/>
<sequence>MRFILVLRSTFELQQEPMRFILVLRITFELQQEPMRFILVLHITFELQQEPMRFILVLRSTFELQQEPMRLMRFILVLRGTFELQQELSHDESGKKHKLHQKTDMQTVIYDSRLTSFQLLLHPYVFVKKVSLGRLKEGFWVNYPFPVDLTSGTLTHTHTHTHSHLADAGSDVARLLSAVLRRRVRVLRLFPAVINHPIGDVDAGGAAHHSRARRSSRTALIGRILSQIIKTIGSIRSIDDQIETLLMLLLTPLRVTRARYSSSSASAHELLLFSGGFQAPARFTRRFRPFVRRVRAFILLRQAANTPDGSARPLSQPQSLGTSRRVDFAPHQQAEICRGTRDPAFMTSNGPLDETPERRVNADLAEPDLNSSCQSRAYDSASDGRKKGTRGCQKTERKAFARREFHDEE</sequence>
<organism evidence="2 3">
    <name type="scientific">Anabarilius grahami</name>
    <name type="common">Kanglang fish</name>
    <name type="synonym">Barilius grahami</name>
    <dbReference type="NCBI Taxonomy" id="495550"/>
    <lineage>
        <taxon>Eukaryota</taxon>
        <taxon>Metazoa</taxon>
        <taxon>Chordata</taxon>
        <taxon>Craniata</taxon>
        <taxon>Vertebrata</taxon>
        <taxon>Euteleostomi</taxon>
        <taxon>Actinopterygii</taxon>
        <taxon>Neopterygii</taxon>
        <taxon>Teleostei</taxon>
        <taxon>Ostariophysi</taxon>
        <taxon>Cypriniformes</taxon>
        <taxon>Xenocyprididae</taxon>
        <taxon>Xenocypridinae</taxon>
        <taxon>Xenocypridinae incertae sedis</taxon>
        <taxon>Anabarilius</taxon>
    </lineage>
</organism>
<evidence type="ECO:0000313" key="2">
    <source>
        <dbReference type="EMBL" id="ROL42181.1"/>
    </source>
</evidence>
<accession>A0A3N0Y848</accession>
<dbReference type="EMBL" id="RJVU01050255">
    <property type="protein sequence ID" value="ROL42181.1"/>
    <property type="molecule type" value="Genomic_DNA"/>
</dbReference>
<protein>
    <submittedName>
        <fullName evidence="2">Uncharacterized protein</fullName>
    </submittedName>
</protein>
<comment type="caution">
    <text evidence="2">The sequence shown here is derived from an EMBL/GenBank/DDBJ whole genome shotgun (WGS) entry which is preliminary data.</text>
</comment>
<feature type="region of interest" description="Disordered" evidence="1">
    <location>
        <begin position="341"/>
        <end position="409"/>
    </location>
</feature>
<evidence type="ECO:0000256" key="1">
    <source>
        <dbReference type="SAM" id="MobiDB-lite"/>
    </source>
</evidence>
<dbReference type="Proteomes" id="UP000281406">
    <property type="component" value="Unassembled WGS sequence"/>
</dbReference>
<proteinExistence type="predicted"/>
<feature type="compositionally biased region" description="Basic and acidic residues" evidence="1">
    <location>
        <begin position="393"/>
        <end position="409"/>
    </location>
</feature>
<dbReference type="OrthoDB" id="10085641at2759"/>
<name>A0A3N0Y848_ANAGA</name>
<gene>
    <name evidence="2" type="ORF">DPX16_1366</name>
</gene>
<keyword evidence="3" id="KW-1185">Reference proteome</keyword>
<evidence type="ECO:0000313" key="3">
    <source>
        <dbReference type="Proteomes" id="UP000281406"/>
    </source>
</evidence>